<feature type="domain" description="VOC" evidence="1">
    <location>
        <begin position="2"/>
        <end position="116"/>
    </location>
</feature>
<dbReference type="Proteomes" id="UP001138757">
    <property type="component" value="Unassembled WGS sequence"/>
</dbReference>
<dbReference type="InterPro" id="IPR052393">
    <property type="entry name" value="Cadmium-induced_rsp"/>
</dbReference>
<dbReference type="PROSITE" id="PS51819">
    <property type="entry name" value="VOC"/>
    <property type="match status" value="1"/>
</dbReference>
<dbReference type="EMBL" id="JAHGAW010000010">
    <property type="protein sequence ID" value="MBT2188376.1"/>
    <property type="molecule type" value="Genomic_DNA"/>
</dbReference>
<keyword evidence="3" id="KW-1185">Reference proteome</keyword>
<dbReference type="InterPro" id="IPR037523">
    <property type="entry name" value="VOC_core"/>
</dbReference>
<organism evidence="2 3">
    <name type="scientific">Sphingobium nicotianae</name>
    <dbReference type="NCBI Taxonomy" id="2782607"/>
    <lineage>
        <taxon>Bacteria</taxon>
        <taxon>Pseudomonadati</taxon>
        <taxon>Pseudomonadota</taxon>
        <taxon>Alphaproteobacteria</taxon>
        <taxon>Sphingomonadales</taxon>
        <taxon>Sphingomonadaceae</taxon>
        <taxon>Sphingobium</taxon>
    </lineage>
</organism>
<dbReference type="PANTHER" id="PTHR41294">
    <property type="entry name" value="CADMIUM-INDUCED PROTEIN CADI"/>
    <property type="match status" value="1"/>
</dbReference>
<dbReference type="AlphaFoldDB" id="A0A9X1DED2"/>
<dbReference type="Gene3D" id="3.10.180.10">
    <property type="entry name" value="2,3-Dihydroxybiphenyl 1,2-Dioxygenase, domain 1"/>
    <property type="match status" value="1"/>
</dbReference>
<dbReference type="SUPFAM" id="SSF54593">
    <property type="entry name" value="Glyoxalase/Bleomycin resistance protein/Dihydroxybiphenyl dioxygenase"/>
    <property type="match status" value="1"/>
</dbReference>
<dbReference type="InterPro" id="IPR029068">
    <property type="entry name" value="Glyas_Bleomycin-R_OHBP_Dase"/>
</dbReference>
<reference evidence="2" key="1">
    <citation type="submission" date="2021-05" db="EMBL/GenBank/DDBJ databases">
        <title>Genome of Sphingobium sp. strain.</title>
        <authorList>
            <person name="Fan R."/>
        </authorList>
    </citation>
    <scope>NUCLEOTIDE SEQUENCE</scope>
    <source>
        <strain evidence="2">H33</strain>
    </source>
</reference>
<dbReference type="Pfam" id="PF00903">
    <property type="entry name" value="Glyoxalase"/>
    <property type="match status" value="1"/>
</dbReference>
<evidence type="ECO:0000313" key="3">
    <source>
        <dbReference type="Proteomes" id="UP001138757"/>
    </source>
</evidence>
<dbReference type="PANTHER" id="PTHR41294:SF1">
    <property type="entry name" value="CADMIUM-INDUCED PROTEIN CADI"/>
    <property type="match status" value="1"/>
</dbReference>
<dbReference type="NCBIfam" id="NF041414">
    <property type="entry name" value="ArsI_CadI_VOC"/>
    <property type="match status" value="1"/>
</dbReference>
<name>A0A9X1DED2_9SPHN</name>
<gene>
    <name evidence="2" type="ORF">KK488_15585</name>
</gene>
<dbReference type="GO" id="GO:0046686">
    <property type="term" value="P:response to cadmium ion"/>
    <property type="evidence" value="ECO:0007669"/>
    <property type="project" value="TreeGrafter"/>
</dbReference>
<protein>
    <submittedName>
        <fullName evidence="2">Glyoxalase/bleomycin resistance/dioxygenase family protein</fullName>
    </submittedName>
</protein>
<evidence type="ECO:0000259" key="1">
    <source>
        <dbReference type="PROSITE" id="PS51819"/>
    </source>
</evidence>
<comment type="caution">
    <text evidence="2">The sequence shown here is derived from an EMBL/GenBank/DDBJ whole genome shotgun (WGS) entry which is preliminary data.</text>
</comment>
<dbReference type="RefSeq" id="WP_214624628.1">
    <property type="nucleotide sequence ID" value="NZ_JAHGAW010000010.1"/>
</dbReference>
<dbReference type="InterPro" id="IPR004360">
    <property type="entry name" value="Glyas_Fos-R_dOase_dom"/>
</dbReference>
<proteinExistence type="predicted"/>
<accession>A0A9X1DED2</accession>
<sequence>MKRLHLHVSVPSIDEAVAFYSTLFDAPPSVLKADYAKWMLDDPRVNLAISSRARATGVDHVGVQVDSPDELAELATRLKAAGETTVDQEATTCCYAKSDKSWVTDTAGVRWETFYTHGESTAYGEDEELPEASSSACCAPATAPSAACC</sequence>
<evidence type="ECO:0000313" key="2">
    <source>
        <dbReference type="EMBL" id="MBT2188376.1"/>
    </source>
</evidence>
<dbReference type="InterPro" id="IPR049789">
    <property type="entry name" value="ArsI/CadI-like"/>
</dbReference>